<keyword evidence="2" id="KW-1185">Reference proteome</keyword>
<organism evidence="1 2">
    <name type="scientific">Ecytonucleospora hepatopenaei</name>
    <dbReference type="NCBI Taxonomy" id="646526"/>
    <lineage>
        <taxon>Eukaryota</taxon>
        <taxon>Fungi</taxon>
        <taxon>Fungi incertae sedis</taxon>
        <taxon>Microsporidia</taxon>
        <taxon>Enterocytozoonidae</taxon>
        <taxon>Ecytonucleospora</taxon>
    </lineage>
</organism>
<comment type="caution">
    <text evidence="1">The sequence shown here is derived from an EMBL/GenBank/DDBJ whole genome shotgun (WGS) entry which is preliminary data.</text>
</comment>
<dbReference type="EMBL" id="MNPJ01000025">
    <property type="protein sequence ID" value="OQS53839.1"/>
    <property type="molecule type" value="Genomic_DNA"/>
</dbReference>
<dbReference type="AlphaFoldDB" id="A0A1W0E3Q4"/>
<protein>
    <submittedName>
        <fullName evidence="1">Uncharacterized protein</fullName>
    </submittedName>
</protein>
<dbReference type="VEuPathDB" id="MicrosporidiaDB:EHP00_2293"/>
<evidence type="ECO:0000313" key="2">
    <source>
        <dbReference type="Proteomes" id="UP000192758"/>
    </source>
</evidence>
<evidence type="ECO:0000313" key="1">
    <source>
        <dbReference type="EMBL" id="OQS53839.1"/>
    </source>
</evidence>
<gene>
    <name evidence="1" type="ORF">EHP00_2293</name>
</gene>
<reference evidence="1 2" key="1">
    <citation type="journal article" date="2017" name="Environ. Microbiol.">
        <title>Decay of the glycolytic pathway and adaptation to intranuclear parasitism within Enterocytozoonidae microsporidia.</title>
        <authorList>
            <person name="Wiredu Boakye D."/>
            <person name="Jaroenlak P."/>
            <person name="Prachumwat A."/>
            <person name="Williams T.A."/>
            <person name="Bateman K.S."/>
            <person name="Itsathitphaisarn O."/>
            <person name="Sritunyalucksana K."/>
            <person name="Paszkiewicz K.H."/>
            <person name="Moore K.A."/>
            <person name="Stentiford G.D."/>
            <person name="Williams B.A."/>
        </authorList>
    </citation>
    <scope>NUCLEOTIDE SEQUENCE [LARGE SCALE GENOMIC DNA]</scope>
    <source>
        <strain evidence="1 2">TH1</strain>
    </source>
</reference>
<sequence>MIKKFFKLVLTFKKLKVQEPELNYGIRQIILKNKVYYIDIRGSKIRCQALLFRSIAPCGKGKKTKMVKCICYIKIRVKNKIFFIQKSSLINDDSYLIKLIKKHF</sequence>
<proteinExistence type="predicted"/>
<name>A0A1W0E3Q4_9MICR</name>
<accession>A0A1W0E3Q4</accession>
<dbReference type="Proteomes" id="UP000192758">
    <property type="component" value="Unassembled WGS sequence"/>
</dbReference>